<name>A0A5D4H9H5_9SPHI</name>
<dbReference type="InterPro" id="IPR046230">
    <property type="entry name" value="DUF6263"/>
</dbReference>
<dbReference type="Pfam" id="PF19777">
    <property type="entry name" value="DUF6263"/>
    <property type="match status" value="1"/>
</dbReference>
<proteinExistence type="predicted"/>
<evidence type="ECO:0000313" key="2">
    <source>
        <dbReference type="EMBL" id="TYR37278.1"/>
    </source>
</evidence>
<sequence length="252" mass="27978">MKTFFITSLALCISFFTFAQEAVDFKLNPEVGKPLQFNMLMKTDVDGPQSVIMDMTMKMELLPAKKENENFTLENVIKAVKVDINAGMNTMSYDSETPSTDETTKMLGDEFSKIIDQKISSVITEKGKTMEIDLPSSIAAQGFDANSFSNISPSFPDKAVAPGESWDSTAEMEEHPLISKMEMFSTYREENKDGYVIDVKGKILDTSGNEIGTISGDYTLDKKTHFTKNSTIKTSLEVQGTKIISDVEMTVE</sequence>
<accession>A0A5D4H9H5</accession>
<evidence type="ECO:0000313" key="3">
    <source>
        <dbReference type="Proteomes" id="UP000322362"/>
    </source>
</evidence>
<feature type="signal peptide" evidence="1">
    <location>
        <begin position="1"/>
        <end position="19"/>
    </location>
</feature>
<gene>
    <name evidence="2" type="ORF">FXV77_04520</name>
</gene>
<reference evidence="2 3" key="1">
    <citation type="submission" date="2019-08" db="EMBL/GenBank/DDBJ databases">
        <title>Phlebobacter frassis gen. nov. sp. nov., a new member of family Sphingobacteriaceae isolated from sand fly rearing media.</title>
        <authorList>
            <person name="Kakumanu M.L."/>
            <person name="Marayati B.F."/>
            <person name="Wada-Katsumata A."/>
            <person name="Wasserberg G."/>
            <person name="Schal C."/>
            <person name="Apperson C.S."/>
            <person name="Ponnusamy L."/>
        </authorList>
    </citation>
    <scope>NUCLEOTIDE SEQUENCE [LARGE SCALE GENOMIC DNA]</scope>
    <source>
        <strain evidence="2 3">SSI9</strain>
    </source>
</reference>
<dbReference type="AlphaFoldDB" id="A0A5D4H9H5"/>
<dbReference type="RefSeq" id="WP_148918020.1">
    <property type="nucleotide sequence ID" value="NZ_VTAV01000002.1"/>
</dbReference>
<comment type="caution">
    <text evidence="2">The sequence shown here is derived from an EMBL/GenBank/DDBJ whole genome shotgun (WGS) entry which is preliminary data.</text>
</comment>
<protein>
    <submittedName>
        <fullName evidence="2">Uncharacterized protein</fullName>
    </submittedName>
</protein>
<dbReference type="Proteomes" id="UP000322362">
    <property type="component" value="Unassembled WGS sequence"/>
</dbReference>
<keyword evidence="1" id="KW-0732">Signal</keyword>
<organism evidence="2 3">
    <name type="scientific">Sphingobacterium phlebotomi</name>
    <dbReference type="NCBI Taxonomy" id="2605433"/>
    <lineage>
        <taxon>Bacteria</taxon>
        <taxon>Pseudomonadati</taxon>
        <taxon>Bacteroidota</taxon>
        <taxon>Sphingobacteriia</taxon>
        <taxon>Sphingobacteriales</taxon>
        <taxon>Sphingobacteriaceae</taxon>
        <taxon>Sphingobacterium</taxon>
    </lineage>
</organism>
<evidence type="ECO:0000256" key="1">
    <source>
        <dbReference type="SAM" id="SignalP"/>
    </source>
</evidence>
<feature type="chain" id="PRO_5022783233" evidence="1">
    <location>
        <begin position="20"/>
        <end position="252"/>
    </location>
</feature>
<keyword evidence="3" id="KW-1185">Reference proteome</keyword>
<dbReference type="EMBL" id="VTAV01000002">
    <property type="protein sequence ID" value="TYR37278.1"/>
    <property type="molecule type" value="Genomic_DNA"/>
</dbReference>